<evidence type="ECO:0000313" key="1">
    <source>
        <dbReference type="EMBL" id="KZX17174.1"/>
    </source>
</evidence>
<reference evidence="1 2" key="1">
    <citation type="submission" date="2016-04" db="EMBL/GenBank/DDBJ databases">
        <title>Genome sequence of Methanobrevibacter filiformis DSM 11501.</title>
        <authorList>
            <person name="Poehlein A."/>
            <person name="Seedorf H."/>
            <person name="Daniel R."/>
        </authorList>
    </citation>
    <scope>NUCLEOTIDE SEQUENCE [LARGE SCALE GENOMIC DNA]</scope>
    <source>
        <strain evidence="1 2">DSM 11501</strain>
    </source>
</reference>
<organism evidence="1 2">
    <name type="scientific">Methanobrevibacter filiformis</name>
    <dbReference type="NCBI Taxonomy" id="55758"/>
    <lineage>
        <taxon>Archaea</taxon>
        <taxon>Methanobacteriati</taxon>
        <taxon>Methanobacteriota</taxon>
        <taxon>Methanomada group</taxon>
        <taxon>Methanobacteria</taxon>
        <taxon>Methanobacteriales</taxon>
        <taxon>Methanobacteriaceae</taxon>
        <taxon>Methanobrevibacter</taxon>
    </lineage>
</organism>
<dbReference type="EMBL" id="LWMT01000042">
    <property type="protein sequence ID" value="KZX17174.1"/>
    <property type="molecule type" value="Genomic_DNA"/>
</dbReference>
<proteinExistence type="predicted"/>
<comment type="caution">
    <text evidence="1">The sequence shown here is derived from an EMBL/GenBank/DDBJ whole genome shotgun (WGS) entry which is preliminary data.</text>
</comment>
<gene>
    <name evidence="1" type="ORF">MBFIL_03250</name>
</gene>
<keyword evidence="2" id="KW-1185">Reference proteome</keyword>
<name>A0A166EZP3_9EURY</name>
<protein>
    <submittedName>
        <fullName evidence="1">Uncharacterized protein</fullName>
    </submittedName>
</protein>
<sequence length="33" mass="3744">MPSNPLSVPKTTINLEKLDFNIREIDKVAFKNA</sequence>
<evidence type="ECO:0000313" key="2">
    <source>
        <dbReference type="Proteomes" id="UP000077066"/>
    </source>
</evidence>
<dbReference type="AlphaFoldDB" id="A0A166EZP3"/>
<dbReference type="PATRIC" id="fig|55758.3.peg.364"/>
<accession>A0A166EZP3</accession>
<dbReference type="Proteomes" id="UP000077066">
    <property type="component" value="Unassembled WGS sequence"/>
</dbReference>